<gene>
    <name evidence="2" type="ORF">EM932_06170</name>
</gene>
<dbReference type="Proteomes" id="UP000307602">
    <property type="component" value="Unassembled WGS sequence"/>
</dbReference>
<protein>
    <submittedName>
        <fullName evidence="2">Uncharacterized protein</fullName>
    </submittedName>
</protein>
<dbReference type="RefSeq" id="WP_135876303.1">
    <property type="nucleotide sequence ID" value="NZ_SRSO01000006.1"/>
</dbReference>
<name>A0A4S1DZL4_9FLAO</name>
<dbReference type="OrthoDB" id="1179119at2"/>
<keyword evidence="1" id="KW-0732">Signal</keyword>
<dbReference type="AlphaFoldDB" id="A0A4S1DZL4"/>
<dbReference type="Pfam" id="PF20130">
    <property type="entry name" value="DUF6520"/>
    <property type="match status" value="1"/>
</dbReference>
<proteinExistence type="predicted"/>
<feature type="signal peptide" evidence="1">
    <location>
        <begin position="1"/>
        <end position="28"/>
    </location>
</feature>
<organism evidence="2 3">
    <name type="scientific">Flavivirga rizhaonensis</name>
    <dbReference type="NCBI Taxonomy" id="2559571"/>
    <lineage>
        <taxon>Bacteria</taxon>
        <taxon>Pseudomonadati</taxon>
        <taxon>Bacteroidota</taxon>
        <taxon>Flavobacteriia</taxon>
        <taxon>Flavobacteriales</taxon>
        <taxon>Flavobacteriaceae</taxon>
        <taxon>Flavivirga</taxon>
    </lineage>
</organism>
<dbReference type="InterPro" id="IPR045391">
    <property type="entry name" value="DUF6520"/>
</dbReference>
<sequence length="93" mass="10306">MKLKMFKVILPVVVFIFASALCSFTVNSDIPRVAYYDDPNIAGVQEVTITCLTCSITGTGDLCKIQVGPFHYQLYSTSDLDLVQNNELKLIVN</sequence>
<keyword evidence="3" id="KW-1185">Reference proteome</keyword>
<reference evidence="2 3" key="1">
    <citation type="submission" date="2019-04" db="EMBL/GenBank/DDBJ databases">
        <authorList>
            <person name="Liu A."/>
        </authorList>
    </citation>
    <scope>NUCLEOTIDE SEQUENCE [LARGE SCALE GENOMIC DNA]</scope>
    <source>
        <strain evidence="2 3">RZ03</strain>
    </source>
</reference>
<feature type="chain" id="PRO_5021028497" evidence="1">
    <location>
        <begin position="29"/>
        <end position="93"/>
    </location>
</feature>
<evidence type="ECO:0000313" key="2">
    <source>
        <dbReference type="EMBL" id="TGV03609.1"/>
    </source>
</evidence>
<accession>A0A4S1DZL4</accession>
<dbReference type="EMBL" id="SRSO01000006">
    <property type="protein sequence ID" value="TGV03609.1"/>
    <property type="molecule type" value="Genomic_DNA"/>
</dbReference>
<evidence type="ECO:0000256" key="1">
    <source>
        <dbReference type="SAM" id="SignalP"/>
    </source>
</evidence>
<comment type="caution">
    <text evidence="2">The sequence shown here is derived from an EMBL/GenBank/DDBJ whole genome shotgun (WGS) entry which is preliminary data.</text>
</comment>
<evidence type="ECO:0000313" key="3">
    <source>
        <dbReference type="Proteomes" id="UP000307602"/>
    </source>
</evidence>